<dbReference type="Pfam" id="PF00535">
    <property type="entry name" value="Glycos_transf_2"/>
    <property type="match status" value="1"/>
</dbReference>
<proteinExistence type="predicted"/>
<gene>
    <name evidence="4" type="ORF">OBE_02617</name>
</gene>
<keyword evidence="1" id="KW-0328">Glycosyltransferase</keyword>
<keyword evidence="2 4" id="KW-0808">Transferase</keyword>
<feature type="non-terminal residue" evidence="4">
    <location>
        <position position="110"/>
    </location>
</feature>
<dbReference type="AlphaFoldDB" id="K1U3N0"/>
<dbReference type="PANTHER" id="PTHR22916">
    <property type="entry name" value="GLYCOSYLTRANSFERASE"/>
    <property type="match status" value="1"/>
</dbReference>
<sequence length="110" mass="12331">MENTETLPLISIIVPVYNVKNYLEKCLQSICGQTYKNLEIILIDDGSSDGSGELCDLFAQRDGRIKVIHQTNAGQSAARNRGLAVAQGEFLGFVDSDDWIEPDMYEFLYH</sequence>
<evidence type="ECO:0000259" key="3">
    <source>
        <dbReference type="Pfam" id="PF00535"/>
    </source>
</evidence>
<dbReference type="SUPFAM" id="SSF53448">
    <property type="entry name" value="Nucleotide-diphospho-sugar transferases"/>
    <property type="match status" value="1"/>
</dbReference>
<dbReference type="InterPro" id="IPR001173">
    <property type="entry name" value="Glyco_trans_2-like"/>
</dbReference>
<dbReference type="EMBL" id="AJWZ01001709">
    <property type="protein sequence ID" value="EKC72990.1"/>
    <property type="molecule type" value="Genomic_DNA"/>
</dbReference>
<protein>
    <submittedName>
        <fullName evidence="4">Glycosyltransferase</fullName>
    </submittedName>
</protein>
<organism evidence="4">
    <name type="scientific">human gut metagenome</name>
    <dbReference type="NCBI Taxonomy" id="408170"/>
    <lineage>
        <taxon>unclassified sequences</taxon>
        <taxon>metagenomes</taxon>
        <taxon>organismal metagenomes</taxon>
    </lineage>
</organism>
<dbReference type="PANTHER" id="PTHR22916:SF51">
    <property type="entry name" value="GLYCOSYLTRANSFERASE EPSH-RELATED"/>
    <property type="match status" value="1"/>
</dbReference>
<reference evidence="4" key="1">
    <citation type="journal article" date="2013" name="Environ. Microbiol.">
        <title>Microbiota from the distal guts of lean and obese adolescents exhibit partial functional redundancy besides clear differences in community structure.</title>
        <authorList>
            <person name="Ferrer M."/>
            <person name="Ruiz A."/>
            <person name="Lanza F."/>
            <person name="Haange S.B."/>
            <person name="Oberbach A."/>
            <person name="Till H."/>
            <person name="Bargiela R."/>
            <person name="Campoy C."/>
            <person name="Segura M.T."/>
            <person name="Richter M."/>
            <person name="von Bergen M."/>
            <person name="Seifert J."/>
            <person name="Suarez A."/>
        </authorList>
    </citation>
    <scope>NUCLEOTIDE SEQUENCE</scope>
</reference>
<dbReference type="CDD" id="cd00761">
    <property type="entry name" value="Glyco_tranf_GTA_type"/>
    <property type="match status" value="1"/>
</dbReference>
<dbReference type="InterPro" id="IPR029044">
    <property type="entry name" value="Nucleotide-diphossugar_trans"/>
</dbReference>
<evidence type="ECO:0000256" key="2">
    <source>
        <dbReference type="ARBA" id="ARBA00022679"/>
    </source>
</evidence>
<evidence type="ECO:0000256" key="1">
    <source>
        <dbReference type="ARBA" id="ARBA00022676"/>
    </source>
</evidence>
<evidence type="ECO:0000313" key="4">
    <source>
        <dbReference type="EMBL" id="EKC72990.1"/>
    </source>
</evidence>
<accession>K1U3N0</accession>
<comment type="caution">
    <text evidence="4">The sequence shown here is derived from an EMBL/GenBank/DDBJ whole genome shotgun (WGS) entry which is preliminary data.</text>
</comment>
<name>K1U3N0_9ZZZZ</name>
<dbReference type="Gene3D" id="3.90.550.10">
    <property type="entry name" value="Spore Coat Polysaccharide Biosynthesis Protein SpsA, Chain A"/>
    <property type="match status" value="1"/>
</dbReference>
<feature type="domain" description="Glycosyltransferase 2-like" evidence="3">
    <location>
        <begin position="11"/>
        <end position="106"/>
    </location>
</feature>
<dbReference type="GO" id="GO:0016757">
    <property type="term" value="F:glycosyltransferase activity"/>
    <property type="evidence" value="ECO:0007669"/>
    <property type="project" value="UniProtKB-KW"/>
</dbReference>